<dbReference type="CTD" id="108711296"/>
<keyword evidence="3" id="KW-0418">Kinase</keyword>
<keyword evidence="2" id="KW-0479">Metal-binding</keyword>
<dbReference type="GO" id="GO:0005783">
    <property type="term" value="C:endoplasmic reticulum"/>
    <property type="evidence" value="ECO:0000318"/>
    <property type="project" value="GO_Central"/>
</dbReference>
<dbReference type="OMA" id="FIHYMGR"/>
<gene>
    <name evidence="7" type="primary">adpgkl.L</name>
</gene>
<evidence type="ECO:0000256" key="3">
    <source>
        <dbReference type="ARBA" id="ARBA00022777"/>
    </source>
</evidence>
<keyword evidence="1" id="KW-0808">Transferase</keyword>
<dbReference type="PROSITE" id="PS51255">
    <property type="entry name" value="ADPK"/>
    <property type="match status" value="1"/>
</dbReference>
<sequence>MWPKAVCVGLLAISLGLLHHLHPEISDAALDYLSSSLQSIASREPASSSPPIEEAFSAAWDRLIVAPSKHWERVAVGVNACVDVVLSGIGLLQALALTPQSSEDHMVLNTQEDLAETFLHYMQQGAAAERFYSDAKSFAHISRTASQDPRAQHFVGGNAALIAQRLAANPDMEVLLCGPVGPKLHELLDERVFVPPTSLQEEDEYHLILEYKSGEQWGSRQAPAASRFIFSHDLSNGAMTSLEVLLSSLEVFQPKLLVLSGLHMMEGLSREAREERLREAAASLSEVPSDILIHLELASMTDGDLMRGIIYQQVFPFISSLGLNEQELLFLSHSASGPHASISAWSGIPEVGIVSDILFWILKGSKNEASSLTRIHFHTLAYHILATIDGFWGNQVSAVAAGARVAGTQACASETIDATRVKLKTPLEFSTSREQVGSTVRVSAQEPVAVWIREGVTFHFTPVLICKEPVRTVGLGDAISAEGLLFSEATSQ</sequence>
<dbReference type="AlphaFoldDB" id="A0A1L8GZX9"/>
<dbReference type="Gene3D" id="3.40.1190.20">
    <property type="match status" value="1"/>
</dbReference>
<dbReference type="Proteomes" id="UP000186698">
    <property type="component" value="Chromosome 3L"/>
</dbReference>
<dbReference type="OrthoDB" id="5847021at2759"/>
<dbReference type="GO" id="GO:0006006">
    <property type="term" value="P:glucose metabolic process"/>
    <property type="evidence" value="ECO:0000318"/>
    <property type="project" value="GO_Central"/>
</dbReference>
<evidence type="ECO:0000256" key="4">
    <source>
        <dbReference type="ARBA" id="ARBA00022842"/>
    </source>
</evidence>
<evidence type="ECO:0000256" key="2">
    <source>
        <dbReference type="ARBA" id="ARBA00022723"/>
    </source>
</evidence>
<evidence type="ECO:0000256" key="1">
    <source>
        <dbReference type="ARBA" id="ARBA00022679"/>
    </source>
</evidence>
<keyword evidence="4" id="KW-0460">Magnesium</keyword>
<reference evidence="7" key="1">
    <citation type="submission" date="2025-08" db="UniProtKB">
        <authorList>
            <consortium name="RefSeq"/>
        </authorList>
    </citation>
    <scope>IDENTIFICATION</scope>
    <source>
        <strain evidence="7">J_2021</strain>
        <tissue evidence="7">Erythrocytes</tissue>
    </source>
</reference>
<dbReference type="SUPFAM" id="SSF53613">
    <property type="entry name" value="Ribokinase-like"/>
    <property type="match status" value="1"/>
</dbReference>
<keyword evidence="6" id="KW-1185">Reference proteome</keyword>
<name>A0A1L8GZX9_XENLA</name>
<protein>
    <submittedName>
        <fullName evidence="7">ADP-dependent glucokinase isoform X1</fullName>
    </submittedName>
</protein>
<dbReference type="STRING" id="8355.A0A1L8GZX9"/>
<dbReference type="PANTHER" id="PTHR21208:SF0">
    <property type="entry name" value="ADP-DEPENDENT GLUCOKINASE"/>
    <property type="match status" value="1"/>
</dbReference>
<dbReference type="InterPro" id="IPR029056">
    <property type="entry name" value="Ribokinase-like"/>
</dbReference>
<organism evidence="6 7">
    <name type="scientific">Xenopus laevis</name>
    <name type="common">African clawed frog</name>
    <dbReference type="NCBI Taxonomy" id="8355"/>
    <lineage>
        <taxon>Eukaryota</taxon>
        <taxon>Metazoa</taxon>
        <taxon>Chordata</taxon>
        <taxon>Craniata</taxon>
        <taxon>Vertebrata</taxon>
        <taxon>Euteleostomi</taxon>
        <taxon>Amphibia</taxon>
        <taxon>Batrachia</taxon>
        <taxon>Anura</taxon>
        <taxon>Pipoidea</taxon>
        <taxon>Pipidae</taxon>
        <taxon>Xenopodinae</taxon>
        <taxon>Xenopus</taxon>
        <taxon>Xenopus</taxon>
    </lineage>
</organism>
<keyword evidence="5" id="KW-0324">Glycolysis</keyword>
<dbReference type="InterPro" id="IPR007666">
    <property type="entry name" value="ADP_PFK/GK"/>
</dbReference>
<dbReference type="GO" id="GO:0046872">
    <property type="term" value="F:metal ion binding"/>
    <property type="evidence" value="ECO:0007669"/>
    <property type="project" value="UniProtKB-KW"/>
</dbReference>
<dbReference type="Pfam" id="PF04587">
    <property type="entry name" value="ADP_PFK_GK"/>
    <property type="match status" value="1"/>
</dbReference>
<dbReference type="GeneID" id="108711296"/>
<dbReference type="GO" id="GO:0006096">
    <property type="term" value="P:glycolytic process"/>
    <property type="evidence" value="ECO:0007669"/>
    <property type="project" value="UniProtKB-KW"/>
</dbReference>
<dbReference type="Bgee" id="108711296">
    <property type="expression patterns" value="Expressed in egg cell and 19 other cell types or tissues"/>
</dbReference>
<dbReference type="RefSeq" id="XP_018108378.1">
    <property type="nucleotide sequence ID" value="XM_018252889.2"/>
</dbReference>
<proteinExistence type="predicted"/>
<dbReference type="PaxDb" id="8355-A0A1L8GZX9"/>
<dbReference type="PANTHER" id="PTHR21208">
    <property type="entry name" value="ADP-DEPENDENT GLUCOKINASE"/>
    <property type="match status" value="1"/>
</dbReference>
<evidence type="ECO:0000256" key="5">
    <source>
        <dbReference type="ARBA" id="ARBA00023152"/>
    </source>
</evidence>
<accession>A0A1L8GZX9</accession>
<dbReference type="GO" id="GO:0043843">
    <property type="term" value="F:ADP-specific glucokinase activity"/>
    <property type="evidence" value="ECO:0000318"/>
    <property type="project" value="GO_Central"/>
</dbReference>
<dbReference type="KEGG" id="xla:108711296"/>
<evidence type="ECO:0000313" key="6">
    <source>
        <dbReference type="Proteomes" id="UP000186698"/>
    </source>
</evidence>
<evidence type="ECO:0000313" key="7">
    <source>
        <dbReference type="RefSeq" id="XP_018108378.1"/>
    </source>
</evidence>